<dbReference type="Pfam" id="PF00005">
    <property type="entry name" value="ABC_tran"/>
    <property type="match status" value="2"/>
</dbReference>
<dbReference type="SUPFAM" id="SSF52540">
    <property type="entry name" value="P-loop containing nucleoside triphosphate hydrolases"/>
    <property type="match status" value="2"/>
</dbReference>
<feature type="domain" description="ABC transporter" evidence="8">
    <location>
        <begin position="20"/>
        <end position="273"/>
    </location>
</feature>
<dbReference type="InterPro" id="IPR013563">
    <property type="entry name" value="Oligopep_ABC_C"/>
</dbReference>
<dbReference type="OrthoDB" id="4008250at2"/>
<dbReference type="RefSeq" id="WP_093961430.1">
    <property type="nucleotide sequence ID" value="NZ_NEWD01000038.1"/>
</dbReference>
<dbReference type="Pfam" id="PF08352">
    <property type="entry name" value="oligo_HPY"/>
    <property type="match status" value="2"/>
</dbReference>
<evidence type="ECO:0000256" key="1">
    <source>
        <dbReference type="ARBA" id="ARBA00004202"/>
    </source>
</evidence>
<evidence type="ECO:0000256" key="6">
    <source>
        <dbReference type="ARBA" id="ARBA00022840"/>
    </source>
</evidence>
<dbReference type="PROSITE" id="PS00211">
    <property type="entry name" value="ABC_TRANSPORTER_1"/>
    <property type="match status" value="2"/>
</dbReference>
<dbReference type="InterPro" id="IPR027417">
    <property type="entry name" value="P-loop_NTPase"/>
</dbReference>
<evidence type="ECO:0000256" key="3">
    <source>
        <dbReference type="ARBA" id="ARBA00022448"/>
    </source>
</evidence>
<dbReference type="PROSITE" id="PS50893">
    <property type="entry name" value="ABC_TRANSPORTER_2"/>
    <property type="match status" value="2"/>
</dbReference>
<dbReference type="AlphaFoldDB" id="A0A229VUZ9"/>
<name>A0A229VUZ9_9BIFI</name>
<evidence type="ECO:0000256" key="2">
    <source>
        <dbReference type="ARBA" id="ARBA00005417"/>
    </source>
</evidence>
<dbReference type="FunFam" id="3.40.50.300:FF:000016">
    <property type="entry name" value="Oligopeptide ABC transporter ATP-binding component"/>
    <property type="match status" value="1"/>
</dbReference>
<dbReference type="EMBL" id="NEWD01000038">
    <property type="protein sequence ID" value="OXM99438.1"/>
    <property type="molecule type" value="Genomic_DNA"/>
</dbReference>
<dbReference type="CDD" id="cd03257">
    <property type="entry name" value="ABC_NikE_OppD_transporters"/>
    <property type="match status" value="2"/>
</dbReference>
<sequence length="579" mass="63515">MADSVKNTANAVSDGDLAAIKDLSVSFVTDAGPIKAVDKVNLTIPRKSIVGIVGESGSGKSVTARSILKLLPETASTAGAIYLKSRDGSKEMDVLSLSGEDLRKMRGEEAAMVFQEPNSVLNPVYTIGWQIAEGLRAHGITDKHEQRAKSIDILKKVGIPDAETRIDYYPHQFSGGQKQRIVIAMALVLNAGLILADEPTTALDVTVQAEILDLLRMARDEFDASVLIITHNMGVIADVADDVIVMYRGHVVEQGSVEQIFYSPQHDYTKRLLAAVPRIGQKLIVKDENGNVIDRKVDWRTQPIAVKARGLEITYPGHLMQPDFKAVKGIDFDIHRSEVVGLVGESGSGKSTTGRAIAGLQRISGGSLNVLGMEMKGFKERDFKPKRADIGFVFQDPGSSFNPLMTIAQNVAEPLLVHKKYDSLASARKYVEELLEMVQLPKAYMDRFPHELSGGQRQRASLARALALKPPLLIADEPTSALDVSVQAKVLELFKRLQVEIGFACLFITHDLAVVDMLADRVMVMHKGEIVEHGDTDDILRNPQNPYTKKLLASLPIPDPREQAKHREHLHALLAEENK</sequence>
<dbReference type="InterPro" id="IPR003593">
    <property type="entry name" value="AAA+_ATPase"/>
</dbReference>
<organism evidence="9 10">
    <name type="scientific">Bifidobacterium vansinderenii</name>
    <dbReference type="NCBI Taxonomy" id="1984871"/>
    <lineage>
        <taxon>Bacteria</taxon>
        <taxon>Bacillati</taxon>
        <taxon>Actinomycetota</taxon>
        <taxon>Actinomycetes</taxon>
        <taxon>Bifidobacteriales</taxon>
        <taxon>Bifidobacteriaceae</taxon>
        <taxon>Bifidobacterium</taxon>
    </lineage>
</organism>
<proteinExistence type="inferred from homology"/>
<accession>A0A229VUZ9</accession>
<evidence type="ECO:0000256" key="7">
    <source>
        <dbReference type="ARBA" id="ARBA00023136"/>
    </source>
</evidence>
<dbReference type="GO" id="GO:0005524">
    <property type="term" value="F:ATP binding"/>
    <property type="evidence" value="ECO:0007669"/>
    <property type="project" value="UniProtKB-KW"/>
</dbReference>
<dbReference type="InterPro" id="IPR003439">
    <property type="entry name" value="ABC_transporter-like_ATP-bd"/>
</dbReference>
<comment type="caution">
    <text evidence="9">The sequence shown here is derived from an EMBL/GenBank/DDBJ whole genome shotgun (WGS) entry which is preliminary data.</text>
</comment>
<dbReference type="NCBIfam" id="NF008453">
    <property type="entry name" value="PRK11308.1"/>
    <property type="match status" value="2"/>
</dbReference>
<evidence type="ECO:0000256" key="4">
    <source>
        <dbReference type="ARBA" id="ARBA00022475"/>
    </source>
</evidence>
<dbReference type="InterPro" id="IPR050388">
    <property type="entry name" value="ABC_Ni/Peptide_Import"/>
</dbReference>
<keyword evidence="10" id="KW-1185">Reference proteome</keyword>
<dbReference type="Proteomes" id="UP000215433">
    <property type="component" value="Unassembled WGS sequence"/>
</dbReference>
<feature type="domain" description="ABC transporter" evidence="8">
    <location>
        <begin position="308"/>
        <end position="552"/>
    </location>
</feature>
<reference evidence="9 10" key="1">
    <citation type="submission" date="2017-05" db="EMBL/GenBank/DDBJ databases">
        <title>Bifidobacterium vansinderenii sp. nov.</title>
        <authorList>
            <person name="Lugli G.A."/>
            <person name="Duranti S."/>
            <person name="Mangifesta M."/>
        </authorList>
    </citation>
    <scope>NUCLEOTIDE SEQUENCE [LARGE SCALE GENOMIC DNA]</scope>
    <source>
        <strain evidence="9 10">Tam10B</strain>
    </source>
</reference>
<evidence type="ECO:0000313" key="10">
    <source>
        <dbReference type="Proteomes" id="UP000215433"/>
    </source>
</evidence>
<dbReference type="GO" id="GO:0005886">
    <property type="term" value="C:plasma membrane"/>
    <property type="evidence" value="ECO:0007669"/>
    <property type="project" value="UniProtKB-SubCell"/>
</dbReference>
<keyword evidence="4" id="KW-1003">Cell membrane</keyword>
<evidence type="ECO:0000256" key="5">
    <source>
        <dbReference type="ARBA" id="ARBA00022741"/>
    </source>
</evidence>
<evidence type="ECO:0000313" key="9">
    <source>
        <dbReference type="EMBL" id="OXM99438.1"/>
    </source>
</evidence>
<keyword evidence="7" id="KW-0472">Membrane</keyword>
<keyword evidence="5" id="KW-0547">Nucleotide-binding</keyword>
<dbReference type="InterPro" id="IPR017871">
    <property type="entry name" value="ABC_transporter-like_CS"/>
</dbReference>
<comment type="similarity">
    <text evidence="2">Belongs to the ABC transporter superfamily.</text>
</comment>
<dbReference type="GO" id="GO:0015833">
    <property type="term" value="P:peptide transport"/>
    <property type="evidence" value="ECO:0007669"/>
    <property type="project" value="InterPro"/>
</dbReference>
<dbReference type="Gene3D" id="3.40.50.300">
    <property type="entry name" value="P-loop containing nucleotide triphosphate hydrolases"/>
    <property type="match status" value="2"/>
</dbReference>
<keyword evidence="3" id="KW-0813">Transport</keyword>
<dbReference type="SMART" id="SM00382">
    <property type="entry name" value="AAA"/>
    <property type="match status" value="2"/>
</dbReference>
<evidence type="ECO:0000259" key="8">
    <source>
        <dbReference type="PROSITE" id="PS50893"/>
    </source>
</evidence>
<gene>
    <name evidence="9" type="ORF">Tam10B_2185</name>
</gene>
<protein>
    <submittedName>
        <fullName evidence="9">Peptide ABC transporter ATPase</fullName>
    </submittedName>
</protein>
<dbReference type="PANTHER" id="PTHR43297:SF2">
    <property type="entry name" value="DIPEPTIDE TRANSPORT ATP-BINDING PROTEIN DPPD"/>
    <property type="match status" value="1"/>
</dbReference>
<dbReference type="GO" id="GO:0016887">
    <property type="term" value="F:ATP hydrolysis activity"/>
    <property type="evidence" value="ECO:0007669"/>
    <property type="project" value="InterPro"/>
</dbReference>
<dbReference type="PANTHER" id="PTHR43297">
    <property type="entry name" value="OLIGOPEPTIDE TRANSPORT ATP-BINDING PROTEIN APPD"/>
    <property type="match status" value="1"/>
</dbReference>
<comment type="subcellular location">
    <subcellularLocation>
        <location evidence="1">Cell membrane</location>
        <topology evidence="1">Peripheral membrane protein</topology>
    </subcellularLocation>
</comment>
<keyword evidence="6" id="KW-0067">ATP-binding</keyword>